<sequence length="102" mass="10919">MPQSRENAEVAGHREPAAGTVNGVVPNDAIPAADWISLPATALLLKGGAFLPQATTWRIGHALNPFRPVALGSVIRRSGPARQPARVRRPRARQDPSAGRFR</sequence>
<accession>A0ABN3EUT9</accession>
<proteinExistence type="predicted"/>
<dbReference type="EMBL" id="BAAATR010000042">
    <property type="protein sequence ID" value="GAA2270934.1"/>
    <property type="molecule type" value="Genomic_DNA"/>
</dbReference>
<name>A0ABN3EUT9_9ACTN</name>
<feature type="region of interest" description="Disordered" evidence="1">
    <location>
        <begin position="77"/>
        <end position="102"/>
    </location>
</feature>
<organism evidence="2 3">
    <name type="scientific">Kitasatospora cystarginea</name>
    <dbReference type="NCBI Taxonomy" id="58350"/>
    <lineage>
        <taxon>Bacteria</taxon>
        <taxon>Bacillati</taxon>
        <taxon>Actinomycetota</taxon>
        <taxon>Actinomycetes</taxon>
        <taxon>Kitasatosporales</taxon>
        <taxon>Streptomycetaceae</taxon>
        <taxon>Kitasatospora</taxon>
    </lineage>
</organism>
<dbReference type="Proteomes" id="UP001500305">
    <property type="component" value="Unassembled WGS sequence"/>
</dbReference>
<evidence type="ECO:0000313" key="2">
    <source>
        <dbReference type="EMBL" id="GAA2270934.1"/>
    </source>
</evidence>
<feature type="compositionally biased region" description="Basic and acidic residues" evidence="1">
    <location>
        <begin position="1"/>
        <end position="16"/>
    </location>
</feature>
<evidence type="ECO:0000313" key="3">
    <source>
        <dbReference type="Proteomes" id="UP001500305"/>
    </source>
</evidence>
<gene>
    <name evidence="2" type="ORF">GCM10010430_65990</name>
</gene>
<evidence type="ECO:0000256" key="1">
    <source>
        <dbReference type="SAM" id="MobiDB-lite"/>
    </source>
</evidence>
<protein>
    <submittedName>
        <fullName evidence="2">Uncharacterized protein</fullName>
    </submittedName>
</protein>
<comment type="caution">
    <text evidence="2">The sequence shown here is derived from an EMBL/GenBank/DDBJ whole genome shotgun (WGS) entry which is preliminary data.</text>
</comment>
<feature type="region of interest" description="Disordered" evidence="1">
    <location>
        <begin position="1"/>
        <end position="22"/>
    </location>
</feature>
<keyword evidence="3" id="KW-1185">Reference proteome</keyword>
<reference evidence="2 3" key="1">
    <citation type="journal article" date="2019" name="Int. J. Syst. Evol. Microbiol.">
        <title>The Global Catalogue of Microorganisms (GCM) 10K type strain sequencing project: providing services to taxonomists for standard genome sequencing and annotation.</title>
        <authorList>
            <consortium name="The Broad Institute Genomics Platform"/>
            <consortium name="The Broad Institute Genome Sequencing Center for Infectious Disease"/>
            <person name="Wu L."/>
            <person name="Ma J."/>
        </authorList>
    </citation>
    <scope>NUCLEOTIDE SEQUENCE [LARGE SCALE GENOMIC DNA]</scope>
    <source>
        <strain evidence="2 3">JCM 7356</strain>
    </source>
</reference>